<feature type="non-terminal residue" evidence="1">
    <location>
        <position position="201"/>
    </location>
</feature>
<name>A0A381XHB7_9ZZZZ</name>
<dbReference type="EMBL" id="UINC01015187">
    <property type="protein sequence ID" value="SVA64136.1"/>
    <property type="molecule type" value="Genomic_DNA"/>
</dbReference>
<reference evidence="1" key="1">
    <citation type="submission" date="2018-05" db="EMBL/GenBank/DDBJ databases">
        <authorList>
            <person name="Lanie J.A."/>
            <person name="Ng W.-L."/>
            <person name="Kazmierczak K.M."/>
            <person name="Andrzejewski T.M."/>
            <person name="Davidsen T.M."/>
            <person name="Wayne K.J."/>
            <person name="Tettelin H."/>
            <person name="Glass J.I."/>
            <person name="Rusch D."/>
            <person name="Podicherti R."/>
            <person name="Tsui H.-C.T."/>
            <person name="Winkler M.E."/>
        </authorList>
    </citation>
    <scope>NUCLEOTIDE SEQUENCE</scope>
</reference>
<organism evidence="1">
    <name type="scientific">marine metagenome</name>
    <dbReference type="NCBI Taxonomy" id="408172"/>
    <lineage>
        <taxon>unclassified sequences</taxon>
        <taxon>metagenomes</taxon>
        <taxon>ecological metagenomes</taxon>
    </lineage>
</organism>
<protein>
    <recommendedName>
        <fullName evidence="2">Cytochrome c domain-containing protein</fullName>
    </recommendedName>
</protein>
<accession>A0A381XHB7</accession>
<dbReference type="AlphaFoldDB" id="A0A381XHB7"/>
<gene>
    <name evidence="1" type="ORF">METZ01_LOCUS116990</name>
</gene>
<sequence length="201" mass="22516">MLLEDYGSSYNIIQGEVFDKHCISCHIAGNTYAAESGLILTADISYESLINVIPNNENAAGDGLFRVSSAGGIQGTNKSFLIEKINAPNMDHFYDDHDEYGSIMPIGPLYLTNGQIDFIWDWISEGAPDTGHVANLAFLDNIERYDPEFTPLESPDNGIQIHLGPFEVETQQETEFFYYSELNINEVKYINRVEIEMRSGS</sequence>
<evidence type="ECO:0008006" key="2">
    <source>
        <dbReference type="Google" id="ProtNLM"/>
    </source>
</evidence>
<proteinExistence type="predicted"/>
<evidence type="ECO:0000313" key="1">
    <source>
        <dbReference type="EMBL" id="SVA64136.1"/>
    </source>
</evidence>